<dbReference type="InterPro" id="IPR011711">
    <property type="entry name" value="GntR_C"/>
</dbReference>
<dbReference type="SMART" id="SM00895">
    <property type="entry name" value="FCD"/>
    <property type="match status" value="1"/>
</dbReference>
<evidence type="ECO:0000256" key="3">
    <source>
        <dbReference type="ARBA" id="ARBA00023163"/>
    </source>
</evidence>
<evidence type="ECO:0000256" key="2">
    <source>
        <dbReference type="ARBA" id="ARBA00023125"/>
    </source>
</evidence>
<dbReference type="SMART" id="SM00345">
    <property type="entry name" value="HTH_GNTR"/>
    <property type="match status" value="1"/>
</dbReference>
<dbReference type="GO" id="GO:0003700">
    <property type="term" value="F:DNA-binding transcription factor activity"/>
    <property type="evidence" value="ECO:0007669"/>
    <property type="project" value="InterPro"/>
</dbReference>
<keyword evidence="6" id="KW-1185">Reference proteome</keyword>
<keyword evidence="1" id="KW-0805">Transcription regulation</keyword>
<dbReference type="Gene3D" id="1.10.10.10">
    <property type="entry name" value="Winged helix-like DNA-binding domain superfamily/Winged helix DNA-binding domain"/>
    <property type="match status" value="1"/>
</dbReference>
<dbReference type="Proteomes" id="UP000199392">
    <property type="component" value="Unassembled WGS sequence"/>
</dbReference>
<evidence type="ECO:0000259" key="4">
    <source>
        <dbReference type="PROSITE" id="PS50949"/>
    </source>
</evidence>
<dbReference type="InterPro" id="IPR036388">
    <property type="entry name" value="WH-like_DNA-bd_sf"/>
</dbReference>
<proteinExistence type="predicted"/>
<dbReference type="STRING" id="311180.SAMN04488050_11870"/>
<dbReference type="InterPro" id="IPR000524">
    <property type="entry name" value="Tscrpt_reg_HTH_GntR"/>
</dbReference>
<accession>A0A1I6WDC4</accession>
<protein>
    <submittedName>
        <fullName evidence="5">DNA-binding transcriptional regulator, GntR family</fullName>
    </submittedName>
</protein>
<evidence type="ECO:0000313" key="5">
    <source>
        <dbReference type="EMBL" id="SFT23987.1"/>
    </source>
</evidence>
<evidence type="ECO:0000256" key="1">
    <source>
        <dbReference type="ARBA" id="ARBA00023015"/>
    </source>
</evidence>
<dbReference type="SUPFAM" id="SSF46785">
    <property type="entry name" value="Winged helix' DNA-binding domain"/>
    <property type="match status" value="1"/>
</dbReference>
<dbReference type="InterPro" id="IPR036390">
    <property type="entry name" value="WH_DNA-bd_sf"/>
</dbReference>
<evidence type="ECO:0000313" key="6">
    <source>
        <dbReference type="Proteomes" id="UP000199392"/>
    </source>
</evidence>
<dbReference type="GO" id="GO:0003677">
    <property type="term" value="F:DNA binding"/>
    <property type="evidence" value="ECO:0007669"/>
    <property type="project" value="UniProtKB-KW"/>
</dbReference>
<keyword evidence="2 5" id="KW-0238">DNA-binding</keyword>
<dbReference type="OrthoDB" id="9788098at2"/>
<reference evidence="6" key="1">
    <citation type="submission" date="2016-10" db="EMBL/GenBank/DDBJ databases">
        <authorList>
            <person name="Varghese N."/>
            <person name="Submissions S."/>
        </authorList>
    </citation>
    <scope>NUCLEOTIDE SEQUENCE [LARGE SCALE GENOMIC DNA]</scope>
    <source>
        <strain evidence="6">DSM 26894</strain>
    </source>
</reference>
<keyword evidence="3" id="KW-0804">Transcription</keyword>
<dbReference type="EMBL" id="FOZW01000018">
    <property type="protein sequence ID" value="SFT23987.1"/>
    <property type="molecule type" value="Genomic_DNA"/>
</dbReference>
<sequence>MRTADLAEKISGRLSMDIAEGHYSAGDKMGTQALADRYGVSRTPVRAALSLLTERGVLEQRPNRGFFVSETIPDGALVSAGKDELSQEYQALAEDWIRDRIPEEMTEFALRERYGWTKMRTAEHLARAQREGWAERKDGYGWRLLPVAKTPEAFNQIYRLRIALEPVALLEPTFRINHARLGELREVQQRLIETDPAVMPNETILGHGASFHEALVEMSGNPFFLISLERVNRMRRLMEYRARVDRARLRNECGEHLEILSLLDEERVPEASERLRRHLQDAHDRKAPQARAWAER</sequence>
<name>A0A1I6WDC4_9RHOB</name>
<feature type="domain" description="HTH gntR-type" evidence="4">
    <location>
        <begin position="4"/>
        <end position="71"/>
    </location>
</feature>
<dbReference type="CDD" id="cd07377">
    <property type="entry name" value="WHTH_GntR"/>
    <property type="match status" value="1"/>
</dbReference>
<dbReference type="PROSITE" id="PS50949">
    <property type="entry name" value="HTH_GNTR"/>
    <property type="match status" value="1"/>
</dbReference>
<dbReference type="AlphaFoldDB" id="A0A1I6WDC4"/>
<organism evidence="5 6">
    <name type="scientific">Alloyangia pacifica</name>
    <dbReference type="NCBI Taxonomy" id="311180"/>
    <lineage>
        <taxon>Bacteria</taxon>
        <taxon>Pseudomonadati</taxon>
        <taxon>Pseudomonadota</taxon>
        <taxon>Alphaproteobacteria</taxon>
        <taxon>Rhodobacterales</taxon>
        <taxon>Roseobacteraceae</taxon>
        <taxon>Alloyangia</taxon>
    </lineage>
</organism>
<dbReference type="Gene3D" id="1.20.120.530">
    <property type="entry name" value="GntR ligand-binding domain-like"/>
    <property type="match status" value="1"/>
</dbReference>
<dbReference type="SUPFAM" id="SSF48008">
    <property type="entry name" value="GntR ligand-binding domain-like"/>
    <property type="match status" value="1"/>
</dbReference>
<dbReference type="Pfam" id="PF07729">
    <property type="entry name" value="FCD"/>
    <property type="match status" value="1"/>
</dbReference>
<dbReference type="Pfam" id="PF00392">
    <property type="entry name" value="GntR"/>
    <property type="match status" value="1"/>
</dbReference>
<dbReference type="InterPro" id="IPR008920">
    <property type="entry name" value="TF_FadR/GntR_C"/>
</dbReference>
<dbReference type="PANTHER" id="PTHR43537">
    <property type="entry name" value="TRANSCRIPTIONAL REGULATOR, GNTR FAMILY"/>
    <property type="match status" value="1"/>
</dbReference>
<gene>
    <name evidence="5" type="ORF">SAMN04488050_11870</name>
</gene>
<dbReference type="PANTHER" id="PTHR43537:SF5">
    <property type="entry name" value="UXU OPERON TRANSCRIPTIONAL REGULATOR"/>
    <property type="match status" value="1"/>
</dbReference>
<dbReference type="RefSeq" id="WP_092430456.1">
    <property type="nucleotide sequence ID" value="NZ_FNCL01000019.1"/>
</dbReference>